<protein>
    <submittedName>
        <fullName evidence="1">Uncharacterized protein</fullName>
    </submittedName>
</protein>
<reference evidence="3 4" key="1">
    <citation type="submission" date="2019-10" db="EMBL/GenBank/DDBJ databases">
        <authorList>
            <person name="Dong K."/>
        </authorList>
    </citation>
    <scope>NUCLEOTIDE SEQUENCE [LARGE SCALE GENOMIC DNA]</scope>
    <source>
        <strain evidence="3">dk386</strain>
        <strain evidence="2">Dk386</strain>
        <strain evidence="4">dk771</strain>
        <strain evidence="1">Dk771</strain>
    </source>
</reference>
<keyword evidence="3" id="KW-1185">Reference proteome</keyword>
<sequence length="100" mass="11417">MFDQFVNKVKQALPQMSPELWKQHGSTIETLVVDNLLNIAEDKLINDSDIRAVIAKVYELLPTPVRLVLPRDTIIDKILEQKTPILAKVASAREKRKREA</sequence>
<dbReference type="EMBL" id="CP045650">
    <property type="protein sequence ID" value="QGA11176.1"/>
    <property type="molecule type" value="Genomic_DNA"/>
</dbReference>
<dbReference type="Proteomes" id="UP000480556">
    <property type="component" value="Unassembled WGS sequence"/>
</dbReference>
<evidence type="ECO:0000313" key="3">
    <source>
        <dbReference type="Proteomes" id="UP000327478"/>
    </source>
</evidence>
<evidence type="ECO:0000313" key="4">
    <source>
        <dbReference type="Proteomes" id="UP000480556"/>
    </source>
</evidence>
<gene>
    <name evidence="2" type="ORF">GFH30_07140</name>
    <name evidence="1" type="ORF">GHJ48_02460</name>
</gene>
<dbReference type="AlphaFoldDB" id="A0A5Q0P323"/>
<dbReference type="EMBL" id="WITK01000002">
    <property type="protein sequence ID" value="MQW91275.1"/>
    <property type="molecule type" value="Genomic_DNA"/>
</dbReference>
<dbReference type="RefSeq" id="WP_153371569.1">
    <property type="nucleotide sequence ID" value="NZ_CP045650.1"/>
</dbReference>
<accession>A0A5Q0P323</accession>
<evidence type="ECO:0000313" key="2">
    <source>
        <dbReference type="EMBL" id="QGA11176.1"/>
    </source>
</evidence>
<organism evidence="1 4">
    <name type="scientific">Acinetobacter wanghuae</name>
    <dbReference type="NCBI Taxonomy" id="2662362"/>
    <lineage>
        <taxon>Bacteria</taxon>
        <taxon>Pseudomonadati</taxon>
        <taxon>Pseudomonadota</taxon>
        <taxon>Gammaproteobacteria</taxon>
        <taxon>Moraxellales</taxon>
        <taxon>Moraxellaceae</taxon>
        <taxon>Acinetobacter</taxon>
    </lineage>
</organism>
<name>A0A5Q0P323_9GAMM</name>
<proteinExistence type="predicted"/>
<dbReference type="Proteomes" id="UP000327478">
    <property type="component" value="Chromosome"/>
</dbReference>
<evidence type="ECO:0000313" key="1">
    <source>
        <dbReference type="EMBL" id="MQW91275.1"/>
    </source>
</evidence>